<evidence type="ECO:0000259" key="1">
    <source>
        <dbReference type="PROSITE" id="PS50004"/>
    </source>
</evidence>
<feature type="domain" description="C2" evidence="1">
    <location>
        <begin position="1"/>
        <end position="68"/>
    </location>
</feature>
<dbReference type="InterPro" id="IPR035892">
    <property type="entry name" value="C2_domain_sf"/>
</dbReference>
<reference evidence="2" key="1">
    <citation type="submission" date="2020-01" db="EMBL/GenBank/DDBJ databases">
        <title>Development of genomics and gene disruption for Polysphondylium violaceum indicates a role for the polyketide synthase stlB in stalk morphogenesis.</title>
        <authorList>
            <person name="Narita B."/>
            <person name="Kawabe Y."/>
            <person name="Kin K."/>
            <person name="Saito T."/>
            <person name="Gibbs R."/>
            <person name="Kuspa A."/>
            <person name="Muzny D."/>
            <person name="Queller D."/>
            <person name="Richards S."/>
            <person name="Strassman J."/>
            <person name="Sucgang R."/>
            <person name="Worley K."/>
            <person name="Schaap P."/>
        </authorList>
    </citation>
    <scope>NUCLEOTIDE SEQUENCE</scope>
    <source>
        <strain evidence="2">QSvi11</strain>
    </source>
</reference>
<dbReference type="OrthoDB" id="14955at2759"/>
<evidence type="ECO:0000313" key="2">
    <source>
        <dbReference type="EMBL" id="KAF2074604.1"/>
    </source>
</evidence>
<proteinExistence type="predicted"/>
<dbReference type="Pfam" id="PF00168">
    <property type="entry name" value="C2"/>
    <property type="match status" value="1"/>
</dbReference>
<comment type="caution">
    <text evidence="2">The sequence shown here is derived from an EMBL/GenBank/DDBJ whole genome shotgun (WGS) entry which is preliminary data.</text>
</comment>
<sequence length="94" mass="10709">MNKWIYQTKAHEKTLAPVWCEEFETTVTCPAEIVVELWDKDTLKDDYIGQATVTLTGSTLWAHTLVMTDKKGQRSGEVKLTFQEGSSRGYMTSF</sequence>
<organism evidence="2 3">
    <name type="scientific">Polysphondylium violaceum</name>
    <dbReference type="NCBI Taxonomy" id="133409"/>
    <lineage>
        <taxon>Eukaryota</taxon>
        <taxon>Amoebozoa</taxon>
        <taxon>Evosea</taxon>
        <taxon>Eumycetozoa</taxon>
        <taxon>Dictyostelia</taxon>
        <taxon>Dictyosteliales</taxon>
        <taxon>Dictyosteliaceae</taxon>
        <taxon>Polysphondylium</taxon>
    </lineage>
</organism>
<dbReference type="Gene3D" id="2.60.40.150">
    <property type="entry name" value="C2 domain"/>
    <property type="match status" value="1"/>
</dbReference>
<dbReference type="SUPFAM" id="SSF49562">
    <property type="entry name" value="C2 domain (Calcium/lipid-binding domain, CaLB)"/>
    <property type="match status" value="1"/>
</dbReference>
<dbReference type="PROSITE" id="PS50004">
    <property type="entry name" value="C2"/>
    <property type="match status" value="1"/>
</dbReference>
<protein>
    <recommendedName>
        <fullName evidence="1">C2 domain-containing protein</fullName>
    </recommendedName>
</protein>
<keyword evidence="3" id="KW-1185">Reference proteome</keyword>
<dbReference type="CDD" id="cd00030">
    <property type="entry name" value="C2"/>
    <property type="match status" value="1"/>
</dbReference>
<dbReference type="InterPro" id="IPR000008">
    <property type="entry name" value="C2_dom"/>
</dbReference>
<name>A0A8J4PYS5_9MYCE</name>
<accession>A0A8J4PYS5</accession>
<gene>
    <name evidence="2" type="ORF">CYY_004111</name>
</gene>
<dbReference type="EMBL" id="AJWJ01000139">
    <property type="protein sequence ID" value="KAF2074604.1"/>
    <property type="molecule type" value="Genomic_DNA"/>
</dbReference>
<dbReference type="AlphaFoldDB" id="A0A8J4PYS5"/>
<dbReference type="Proteomes" id="UP000695562">
    <property type="component" value="Unassembled WGS sequence"/>
</dbReference>
<evidence type="ECO:0000313" key="3">
    <source>
        <dbReference type="Proteomes" id="UP000695562"/>
    </source>
</evidence>